<dbReference type="EMBL" id="JALJOQ010000183">
    <property type="protein sequence ID" value="KAK9791126.1"/>
    <property type="molecule type" value="Genomic_DNA"/>
</dbReference>
<reference evidence="1 2" key="1">
    <citation type="journal article" date="2024" name="Nat. Commun.">
        <title>Phylogenomics reveals the evolutionary origins of lichenization in chlorophyte algae.</title>
        <authorList>
            <person name="Puginier C."/>
            <person name="Libourel C."/>
            <person name="Otte J."/>
            <person name="Skaloud P."/>
            <person name="Haon M."/>
            <person name="Grisel S."/>
            <person name="Petersen M."/>
            <person name="Berrin J.G."/>
            <person name="Delaux P.M."/>
            <person name="Dal Grande F."/>
            <person name="Keller J."/>
        </authorList>
    </citation>
    <scope>NUCLEOTIDE SEQUENCE [LARGE SCALE GENOMIC DNA]</scope>
    <source>
        <strain evidence="1 2">SAG 2036</strain>
    </source>
</reference>
<name>A0AAW1NM02_9CHLO</name>
<dbReference type="Proteomes" id="UP001465755">
    <property type="component" value="Unassembled WGS sequence"/>
</dbReference>
<dbReference type="AlphaFoldDB" id="A0AAW1NM02"/>
<proteinExistence type="predicted"/>
<evidence type="ECO:0000313" key="1">
    <source>
        <dbReference type="EMBL" id="KAK9791126.1"/>
    </source>
</evidence>
<comment type="caution">
    <text evidence="1">The sequence shown here is derived from an EMBL/GenBank/DDBJ whole genome shotgun (WGS) entry which is preliminary data.</text>
</comment>
<keyword evidence="2" id="KW-1185">Reference proteome</keyword>
<sequence>MRRHTLTGGHGFEVVGGHSKSITAVLGRLSSSRHLTEVTCSPSQPIHLFQALWWTQVRSGGSVQHGRHRAGAHAL</sequence>
<evidence type="ECO:0000313" key="2">
    <source>
        <dbReference type="Proteomes" id="UP001465755"/>
    </source>
</evidence>
<organism evidence="1 2">
    <name type="scientific">Symbiochloris irregularis</name>
    <dbReference type="NCBI Taxonomy" id="706552"/>
    <lineage>
        <taxon>Eukaryota</taxon>
        <taxon>Viridiplantae</taxon>
        <taxon>Chlorophyta</taxon>
        <taxon>core chlorophytes</taxon>
        <taxon>Trebouxiophyceae</taxon>
        <taxon>Trebouxiales</taxon>
        <taxon>Trebouxiaceae</taxon>
        <taxon>Symbiochloris</taxon>
    </lineage>
</organism>
<protein>
    <submittedName>
        <fullName evidence="1">Uncharacterized protein</fullName>
    </submittedName>
</protein>
<accession>A0AAW1NM02</accession>
<gene>
    <name evidence="1" type="ORF">WJX73_002838</name>
</gene>